<evidence type="ECO:0000313" key="5">
    <source>
        <dbReference type="WBParaSite" id="Gr19_v10_g9918.t2"/>
    </source>
</evidence>
<organism evidence="3 5">
    <name type="scientific">Globodera rostochiensis</name>
    <name type="common">Golden nematode worm</name>
    <name type="synonym">Heterodera rostochiensis</name>
    <dbReference type="NCBI Taxonomy" id="31243"/>
    <lineage>
        <taxon>Eukaryota</taxon>
        <taxon>Metazoa</taxon>
        <taxon>Ecdysozoa</taxon>
        <taxon>Nematoda</taxon>
        <taxon>Chromadorea</taxon>
        <taxon>Rhabditida</taxon>
        <taxon>Tylenchina</taxon>
        <taxon>Tylenchomorpha</taxon>
        <taxon>Tylenchoidea</taxon>
        <taxon>Heteroderidae</taxon>
        <taxon>Heteroderinae</taxon>
        <taxon>Globodera</taxon>
    </lineage>
</organism>
<sequence>MRSGPIASGQSRLASRVSPFASRHSRLRASRVSPFASGQPSPSTKKTRLARRDWPDATGPETRMARRDRRDATGQTRLTPTPYNGPGNSSLWPQGKGGKMNSIRQQRQQRGGAVSPQHNDNYRPKTGRVVPRATRWPPPGDAGGVPPAPVSEQQHAPSLTTEPPTNPFDAHLPCPPAEEERMSIVSIPPPQFQHNRCLIFHICAQLSQSKPLKGFCEGRLITGHPQLYPIPTMEPIRLSLPLLPLLIFVVGQVLPSLGDLYDDYEHCKASGHFGEGNGSSSLVCDPGGRLTPQALSQLNGMLTDLESDVGCRCADGCGGKQYSVRLLVTNAESVEQSGGTMGLNETAERIWNSEGMGLEQCDNGMLLLYIRDQKRMVTYQGHRQIQIYSDQDIANLHELTLRTNRSGGALPWPSGEAEAQRRTGDDENSAPIIGLSVALALTFFVLFCLLCILVGNCCSVCCCRQKRGKKEAKYQLNPTMVPNYKSIEPIYIVTPTASEVAAFAPPSGASLYATATFPRRAGRSFSPHPQPMMLFGHPPPPPPHGGPLGHQPRSRSATPTSTQRSRRALNTGGGVQPTGSVIVGAAQSTHSTPEPNKRDKVNRTLTVRSNGTYYTTSNVNASPEDISVTKKQSNHPQQPSSTSREFPDTPSPQNRPYAFLDPKRKQEVQTREEFIG</sequence>
<feature type="compositionally biased region" description="Basic and acidic residues" evidence="1">
    <location>
        <begin position="63"/>
        <end position="72"/>
    </location>
</feature>
<protein>
    <submittedName>
        <fullName evidence="4 5">Uncharacterized protein</fullName>
    </submittedName>
</protein>
<dbReference type="PANTHER" id="PTHR33748:SF5">
    <property type="entry name" value="GROUND-LIKE DOMAIN-CONTAINING PROTEIN"/>
    <property type="match status" value="1"/>
</dbReference>
<dbReference type="PANTHER" id="PTHR33748">
    <property type="entry name" value="PROTEIN CBG04600"/>
    <property type="match status" value="1"/>
</dbReference>
<feature type="compositionally biased region" description="Polar residues" evidence="1">
    <location>
        <begin position="629"/>
        <end position="644"/>
    </location>
</feature>
<name>A0A914IHD3_GLORO</name>
<feature type="region of interest" description="Disordered" evidence="1">
    <location>
        <begin position="407"/>
        <end position="426"/>
    </location>
</feature>
<feature type="compositionally biased region" description="Polar residues" evidence="1">
    <location>
        <begin position="151"/>
        <end position="163"/>
    </location>
</feature>
<dbReference type="Proteomes" id="UP000887572">
    <property type="component" value="Unplaced"/>
</dbReference>
<evidence type="ECO:0000313" key="3">
    <source>
        <dbReference type="Proteomes" id="UP000887572"/>
    </source>
</evidence>
<reference evidence="4 5" key="1">
    <citation type="submission" date="2022-11" db="UniProtKB">
        <authorList>
            <consortium name="WormBaseParasite"/>
        </authorList>
    </citation>
    <scope>IDENTIFICATION</scope>
</reference>
<accession>A0A914IHD3</accession>
<feature type="compositionally biased region" description="Basic and acidic residues" evidence="1">
    <location>
        <begin position="661"/>
        <end position="676"/>
    </location>
</feature>
<keyword evidence="2" id="KW-0812">Transmembrane</keyword>
<dbReference type="Gene3D" id="3.10.310.50">
    <property type="match status" value="1"/>
</dbReference>
<keyword evidence="3" id="KW-1185">Reference proteome</keyword>
<keyword evidence="2" id="KW-1133">Transmembrane helix</keyword>
<feature type="compositionally biased region" description="Polar residues" evidence="1">
    <location>
        <begin position="603"/>
        <end position="621"/>
    </location>
</feature>
<feature type="region of interest" description="Disordered" evidence="1">
    <location>
        <begin position="1"/>
        <end position="175"/>
    </location>
</feature>
<proteinExistence type="predicted"/>
<feature type="compositionally biased region" description="Polar residues" evidence="1">
    <location>
        <begin position="554"/>
        <end position="563"/>
    </location>
</feature>
<keyword evidence="2" id="KW-0472">Membrane</keyword>
<feature type="region of interest" description="Disordered" evidence="1">
    <location>
        <begin position="522"/>
        <end position="676"/>
    </location>
</feature>
<evidence type="ECO:0000256" key="2">
    <source>
        <dbReference type="SAM" id="Phobius"/>
    </source>
</evidence>
<evidence type="ECO:0000313" key="4">
    <source>
        <dbReference type="WBParaSite" id="Gr19_v10_g9918.t1"/>
    </source>
</evidence>
<evidence type="ECO:0000256" key="1">
    <source>
        <dbReference type="SAM" id="MobiDB-lite"/>
    </source>
</evidence>
<dbReference type="GO" id="GO:0016020">
    <property type="term" value="C:membrane"/>
    <property type="evidence" value="ECO:0007669"/>
    <property type="project" value="TreeGrafter"/>
</dbReference>
<dbReference type="WBParaSite" id="Gr19_v10_g9918.t2">
    <property type="protein sequence ID" value="Gr19_v10_g9918.t2"/>
    <property type="gene ID" value="Gr19_v10_g9918"/>
</dbReference>
<dbReference type="WBParaSite" id="Gr19_v10_g9918.t1">
    <property type="protein sequence ID" value="Gr19_v10_g9918.t1"/>
    <property type="gene ID" value="Gr19_v10_g9918"/>
</dbReference>
<dbReference type="AlphaFoldDB" id="A0A914IHD3"/>
<feature type="compositionally biased region" description="Polar residues" evidence="1">
    <location>
        <begin position="74"/>
        <end position="92"/>
    </location>
</feature>
<feature type="transmembrane region" description="Helical" evidence="2">
    <location>
        <begin position="430"/>
        <end position="455"/>
    </location>
</feature>